<evidence type="ECO:0000256" key="3">
    <source>
        <dbReference type="ARBA" id="ARBA00022723"/>
    </source>
</evidence>
<comment type="caution">
    <text evidence="7">The sequence shown here is derived from an EMBL/GenBank/DDBJ whole genome shotgun (WGS) entry which is preliminary data.</text>
</comment>
<keyword evidence="6" id="KW-0812">Transmembrane</keyword>
<dbReference type="PRINTS" id="PR00385">
    <property type="entry name" value="P450"/>
</dbReference>
<dbReference type="InterPro" id="IPR050121">
    <property type="entry name" value="Cytochrome_P450_monoxygenase"/>
</dbReference>
<dbReference type="PRINTS" id="PR00463">
    <property type="entry name" value="EP450I"/>
</dbReference>
<dbReference type="EMBL" id="JARVKM010000063">
    <property type="protein sequence ID" value="KAK9772337.1"/>
    <property type="molecule type" value="Genomic_DNA"/>
</dbReference>
<dbReference type="InterPro" id="IPR002401">
    <property type="entry name" value="Cyt_P450_E_grp-I"/>
</dbReference>
<keyword evidence="5" id="KW-0408">Iron</keyword>
<evidence type="ECO:0000256" key="6">
    <source>
        <dbReference type="SAM" id="Phobius"/>
    </source>
</evidence>
<dbReference type="Gene3D" id="1.10.630.10">
    <property type="entry name" value="Cytochrome P450"/>
    <property type="match status" value="1"/>
</dbReference>
<keyword evidence="4" id="KW-0560">Oxidoreductase</keyword>
<sequence>MQLEQWWSAKLLTTIAALLLVTYVVYTYFSNSLSHVPGPAISRISNFWKVKAAWHEDLPKRLIALHREHGPIVRVGPDTISLNDPAAYPIIYGVKQGFKKTRYLAAAEAWYKGKPMPTTITTTDEDYHTHILRVARRPYLSAAGPQVEVKLQPLVELVVRKLDNLDKTGLATVDVAMLLSHYAMDAMAIAVLSEAMGFVETGKDLEGAIGAVNILNKYFSIVTQAPWVHKFLLGNRFAMSFLEKQNPIMNFALPRIERREREQQTEASADLLGILLEANASVKDPGAKLTLDQIVMVTVSSIQAGYATITVALRSIIYQLARDHRVQQRLQRELADSSAIDEQHCSSQVAEAAKLPYLNAVIIEALRTNPVPGLILERQVPAGGVVLDGRHIPAGTSVGFNPWVILSNTQVYGEDAHLFRPERWLEASEERLREMRRCNISFGAGSRACQGKSMAMMVIMKLIPVLVARYNFVLAKPNEEWKVTGHFFTFQSNMDVVITPRNV</sequence>
<reference evidence="7 8" key="1">
    <citation type="submission" date="2024-02" db="EMBL/GenBank/DDBJ databases">
        <title>First draft genome assembly of two strains of Seiridium cardinale.</title>
        <authorList>
            <person name="Emiliani G."/>
            <person name="Scali E."/>
        </authorList>
    </citation>
    <scope>NUCLEOTIDE SEQUENCE [LARGE SCALE GENOMIC DNA]</scope>
    <source>
        <strain evidence="7 8">BM-138-000479</strain>
    </source>
</reference>
<dbReference type="PANTHER" id="PTHR24305:SF235">
    <property type="entry name" value="CYTOCHROME P450 MONOOXYGENASE APDB-RELATED"/>
    <property type="match status" value="1"/>
</dbReference>
<dbReference type="InterPro" id="IPR001128">
    <property type="entry name" value="Cyt_P450"/>
</dbReference>
<organism evidence="7 8">
    <name type="scientific">Seiridium cardinale</name>
    <dbReference type="NCBI Taxonomy" id="138064"/>
    <lineage>
        <taxon>Eukaryota</taxon>
        <taxon>Fungi</taxon>
        <taxon>Dikarya</taxon>
        <taxon>Ascomycota</taxon>
        <taxon>Pezizomycotina</taxon>
        <taxon>Sordariomycetes</taxon>
        <taxon>Xylariomycetidae</taxon>
        <taxon>Amphisphaeriales</taxon>
        <taxon>Sporocadaceae</taxon>
        <taxon>Seiridium</taxon>
    </lineage>
</organism>
<evidence type="ECO:0000256" key="5">
    <source>
        <dbReference type="ARBA" id="ARBA00023004"/>
    </source>
</evidence>
<dbReference type="SUPFAM" id="SSF48264">
    <property type="entry name" value="Cytochrome P450"/>
    <property type="match status" value="1"/>
</dbReference>
<evidence type="ECO:0000256" key="2">
    <source>
        <dbReference type="ARBA" id="ARBA00022617"/>
    </source>
</evidence>
<keyword evidence="6" id="KW-0472">Membrane</keyword>
<protein>
    <submittedName>
        <fullName evidence="7">Pisatin demethylase</fullName>
    </submittedName>
</protein>
<dbReference type="CDD" id="cd11060">
    <property type="entry name" value="CYP57A1-like"/>
    <property type="match status" value="1"/>
</dbReference>
<dbReference type="InterPro" id="IPR036396">
    <property type="entry name" value="Cyt_P450_sf"/>
</dbReference>
<accession>A0ABR2XF19</accession>
<evidence type="ECO:0000313" key="7">
    <source>
        <dbReference type="EMBL" id="KAK9772337.1"/>
    </source>
</evidence>
<feature type="transmembrane region" description="Helical" evidence="6">
    <location>
        <begin position="12"/>
        <end position="29"/>
    </location>
</feature>
<keyword evidence="8" id="KW-1185">Reference proteome</keyword>
<name>A0ABR2XF19_9PEZI</name>
<proteinExistence type="predicted"/>
<evidence type="ECO:0000313" key="8">
    <source>
        <dbReference type="Proteomes" id="UP001465668"/>
    </source>
</evidence>
<gene>
    <name evidence="7" type="ORF">SCAR479_11037</name>
</gene>
<keyword evidence="3" id="KW-0479">Metal-binding</keyword>
<dbReference type="Proteomes" id="UP001465668">
    <property type="component" value="Unassembled WGS sequence"/>
</dbReference>
<evidence type="ECO:0000256" key="4">
    <source>
        <dbReference type="ARBA" id="ARBA00023002"/>
    </source>
</evidence>
<dbReference type="Pfam" id="PF00067">
    <property type="entry name" value="p450"/>
    <property type="match status" value="1"/>
</dbReference>
<comment type="cofactor">
    <cofactor evidence="1">
        <name>heme</name>
        <dbReference type="ChEBI" id="CHEBI:30413"/>
    </cofactor>
</comment>
<dbReference type="PANTHER" id="PTHR24305">
    <property type="entry name" value="CYTOCHROME P450"/>
    <property type="match status" value="1"/>
</dbReference>
<keyword evidence="6" id="KW-1133">Transmembrane helix</keyword>
<keyword evidence="2" id="KW-0349">Heme</keyword>
<evidence type="ECO:0000256" key="1">
    <source>
        <dbReference type="ARBA" id="ARBA00001971"/>
    </source>
</evidence>